<dbReference type="PANTHER" id="PTHR47654">
    <property type="entry name" value="ZN(II)2CYS6 TRANSCRIPTION FACTOR (EUROFUNG)-RELATED"/>
    <property type="match status" value="1"/>
</dbReference>
<dbReference type="RefSeq" id="XP_008713798.1">
    <property type="nucleotide sequence ID" value="XM_008715576.1"/>
</dbReference>
<protein>
    <recommendedName>
        <fullName evidence="2">Xylanolytic transcriptional activator regulatory domain-containing protein</fullName>
    </recommendedName>
</protein>
<keyword evidence="4" id="KW-1185">Reference proteome</keyword>
<dbReference type="EMBL" id="KB822716">
    <property type="protein sequence ID" value="ETN44042.1"/>
    <property type="molecule type" value="Genomic_DNA"/>
</dbReference>
<dbReference type="OrthoDB" id="5296287at2759"/>
<reference evidence="3 4" key="1">
    <citation type="submission" date="2013-03" db="EMBL/GenBank/DDBJ databases">
        <title>The Genome Sequence of Phialophora europaea CBS 101466.</title>
        <authorList>
            <consortium name="The Broad Institute Genomics Platform"/>
            <person name="Cuomo C."/>
            <person name="de Hoog S."/>
            <person name="Gorbushina A."/>
            <person name="Walker B."/>
            <person name="Young S.K."/>
            <person name="Zeng Q."/>
            <person name="Gargeya S."/>
            <person name="Fitzgerald M."/>
            <person name="Haas B."/>
            <person name="Abouelleil A."/>
            <person name="Allen A.W."/>
            <person name="Alvarado L."/>
            <person name="Arachchi H.M."/>
            <person name="Berlin A.M."/>
            <person name="Chapman S.B."/>
            <person name="Gainer-Dewar J."/>
            <person name="Goldberg J."/>
            <person name="Griggs A."/>
            <person name="Gujja S."/>
            <person name="Hansen M."/>
            <person name="Howarth C."/>
            <person name="Imamovic A."/>
            <person name="Ireland A."/>
            <person name="Larimer J."/>
            <person name="McCowan C."/>
            <person name="Murphy C."/>
            <person name="Pearson M."/>
            <person name="Poon T.W."/>
            <person name="Priest M."/>
            <person name="Roberts A."/>
            <person name="Saif S."/>
            <person name="Shea T."/>
            <person name="Sisk P."/>
            <person name="Sykes S."/>
            <person name="Wortman J."/>
            <person name="Nusbaum C."/>
            <person name="Birren B."/>
        </authorList>
    </citation>
    <scope>NUCLEOTIDE SEQUENCE [LARGE SCALE GENOMIC DNA]</scope>
    <source>
        <strain evidence="3 4">CBS 101466</strain>
    </source>
</reference>
<dbReference type="InterPro" id="IPR053230">
    <property type="entry name" value="Trans_reg_galc"/>
</dbReference>
<dbReference type="GO" id="GO:0006351">
    <property type="term" value="P:DNA-templated transcription"/>
    <property type="evidence" value="ECO:0007669"/>
    <property type="project" value="InterPro"/>
</dbReference>
<organism evidence="3 4">
    <name type="scientific">Cyphellophora europaea (strain CBS 101466)</name>
    <name type="common">Phialophora europaea</name>
    <dbReference type="NCBI Taxonomy" id="1220924"/>
    <lineage>
        <taxon>Eukaryota</taxon>
        <taxon>Fungi</taxon>
        <taxon>Dikarya</taxon>
        <taxon>Ascomycota</taxon>
        <taxon>Pezizomycotina</taxon>
        <taxon>Eurotiomycetes</taxon>
        <taxon>Chaetothyriomycetidae</taxon>
        <taxon>Chaetothyriales</taxon>
        <taxon>Cyphellophoraceae</taxon>
        <taxon>Cyphellophora</taxon>
    </lineage>
</organism>
<dbReference type="InParanoid" id="W2S5S3"/>
<gene>
    <name evidence="3" type="ORF">HMPREF1541_10907</name>
</gene>
<proteinExistence type="predicted"/>
<dbReference type="GO" id="GO:0003677">
    <property type="term" value="F:DNA binding"/>
    <property type="evidence" value="ECO:0007669"/>
    <property type="project" value="InterPro"/>
</dbReference>
<dbReference type="CDD" id="cd12148">
    <property type="entry name" value="fungal_TF_MHR"/>
    <property type="match status" value="1"/>
</dbReference>
<dbReference type="InterPro" id="IPR007219">
    <property type="entry name" value="XnlR_reg_dom"/>
</dbReference>
<dbReference type="GO" id="GO:0008270">
    <property type="term" value="F:zinc ion binding"/>
    <property type="evidence" value="ECO:0007669"/>
    <property type="project" value="InterPro"/>
</dbReference>
<name>W2S5S3_CYPE1</name>
<dbReference type="HOGENOM" id="CLU_011910_2_0_1"/>
<dbReference type="SMART" id="SM00906">
    <property type="entry name" value="Fungal_trans"/>
    <property type="match status" value="1"/>
</dbReference>
<dbReference type="Pfam" id="PF04082">
    <property type="entry name" value="Fungal_trans"/>
    <property type="match status" value="1"/>
</dbReference>
<evidence type="ECO:0000259" key="2">
    <source>
        <dbReference type="SMART" id="SM00906"/>
    </source>
</evidence>
<evidence type="ECO:0000313" key="4">
    <source>
        <dbReference type="Proteomes" id="UP000030752"/>
    </source>
</evidence>
<evidence type="ECO:0000256" key="1">
    <source>
        <dbReference type="ARBA" id="ARBA00023242"/>
    </source>
</evidence>
<dbReference type="GeneID" id="19978246"/>
<dbReference type="eggNOG" id="ENOG502RZ6G">
    <property type="taxonomic scope" value="Eukaryota"/>
</dbReference>
<dbReference type="AlphaFoldDB" id="W2S5S3"/>
<accession>W2S5S3</accession>
<sequence>MPPWHVAQVLTEAYFHSVHQCFRFVDRADFLRDLQSVYDNTVTRIASGLSQRRTLAVANMMWAVGARWIDLVGLKDRIIPDHHGAMAVEGHLVYYARARSLGLDHRMQLEHPSFEMLQGMAVLGFYLLSNGSVHRRAWNMVAQTIRHAMALGLHLEVFPGVFTARDLRRRARVWWSLYRMEVLLSEITGRPKCVNDNDITTPTGLITEKEEDTEMSRYNLQAWDDVLDGLNRTVENSAGGIIPWSKLARVGTDTCEIHFAATLQLSILSTKVASNLYLSPSDSTWADVQKTVRDLVSDLRQWQESLHPDLRIETIGESNLDPRANLDVALGLCSLQMILYRPFLCEIRIEDESAESIRFNNASARAGVMAAIRMTELLPDAPVAEQVLSVFPWWSLLHLISQTTAVLTLELCLNCQHMQDETAEVMMALRKAMNYLWALAPKSKSAYRAWYIYRPLVEKVSQKYNPGVLAYIPQDAAKPEQWNVMDKMMSRNEVSPADS</sequence>
<keyword evidence="1" id="KW-0539">Nucleus</keyword>
<evidence type="ECO:0000313" key="3">
    <source>
        <dbReference type="EMBL" id="ETN44042.1"/>
    </source>
</evidence>
<feature type="domain" description="Xylanolytic transcriptional activator regulatory" evidence="2">
    <location>
        <begin position="137"/>
        <end position="210"/>
    </location>
</feature>
<dbReference type="Proteomes" id="UP000030752">
    <property type="component" value="Unassembled WGS sequence"/>
</dbReference>
<dbReference type="PANTHER" id="PTHR47654:SF5">
    <property type="entry name" value="TRANSCRIPTION FACTOR DOMAIN-CONTAINING PROTEIN"/>
    <property type="match status" value="1"/>
</dbReference>
<dbReference type="VEuPathDB" id="FungiDB:HMPREF1541_10907"/>